<dbReference type="RefSeq" id="WP_012056109.1">
    <property type="nucleotide sequence ID" value="NZ_CP054012.1"/>
</dbReference>
<dbReference type="AlphaFoldDB" id="A0A3R6FLU1"/>
<gene>
    <name evidence="1" type="ORF">DW782_07915</name>
</gene>
<name>A0A3R6FLU1_PARDI</name>
<reference evidence="1 2" key="1">
    <citation type="submission" date="2018-08" db="EMBL/GenBank/DDBJ databases">
        <title>A genome reference for cultivated species of the human gut microbiota.</title>
        <authorList>
            <person name="Zou Y."/>
            <person name="Xue W."/>
            <person name="Luo G."/>
        </authorList>
    </citation>
    <scope>NUCLEOTIDE SEQUENCE [LARGE SCALE GENOMIC DNA]</scope>
    <source>
        <strain evidence="1 2">AM30-4</strain>
    </source>
</reference>
<protein>
    <submittedName>
        <fullName evidence="1">GNAT family N-acetyltransferase</fullName>
    </submittedName>
</protein>
<evidence type="ECO:0000313" key="2">
    <source>
        <dbReference type="Proteomes" id="UP000284660"/>
    </source>
</evidence>
<dbReference type="Proteomes" id="UP000284660">
    <property type="component" value="Unassembled WGS sequence"/>
</dbReference>
<comment type="caution">
    <text evidence="1">The sequence shown here is derived from an EMBL/GenBank/DDBJ whole genome shotgun (WGS) entry which is preliminary data.</text>
</comment>
<dbReference type="SUPFAM" id="SSF55729">
    <property type="entry name" value="Acyl-CoA N-acyltransferases (Nat)"/>
    <property type="match status" value="1"/>
</dbReference>
<dbReference type="Pfam" id="PF13527">
    <property type="entry name" value="Acetyltransf_9"/>
    <property type="match status" value="1"/>
</dbReference>
<dbReference type="InterPro" id="IPR016181">
    <property type="entry name" value="Acyl_CoA_acyltransferase"/>
</dbReference>
<organism evidence="1 2">
    <name type="scientific">Parabacteroides distasonis</name>
    <dbReference type="NCBI Taxonomy" id="823"/>
    <lineage>
        <taxon>Bacteria</taxon>
        <taxon>Pseudomonadati</taxon>
        <taxon>Bacteroidota</taxon>
        <taxon>Bacteroidia</taxon>
        <taxon>Bacteroidales</taxon>
        <taxon>Tannerellaceae</taxon>
        <taxon>Parabacteroides</taxon>
    </lineage>
</organism>
<dbReference type="GO" id="GO:0016740">
    <property type="term" value="F:transferase activity"/>
    <property type="evidence" value="ECO:0007669"/>
    <property type="project" value="UniProtKB-KW"/>
</dbReference>
<evidence type="ECO:0000313" key="1">
    <source>
        <dbReference type="EMBL" id="RHD75591.1"/>
    </source>
</evidence>
<sequence length="340" mass="39891">MFFLPALGLVILGLEWCLKRELGMRIVCKRTDELSSSEWRQIVALFESVFERENSIERLKEAYTQNVLGYSFHAIIEDDDQIVGLNSYVPAYYLFKGEKMLFANSVTSMVAKKYRDFFSFFDMVKAAYSYMAKNGVSFVFGYPNDNSYPVLLKSKLMREIGKMSIHCLPYRIGGIKSALSFLNLFSVCISRLWVGFLGLFANPDIYDYQIHKEEESYNRMRYSRQDGDYRKINERGCEFVYKIMRYDHIWTAFLIDVSPKSSRNFNKALQYLIKHQGKEFDLILYIGSIPSLYTGLIRIPERLEPKRFNFMGRILDSKSIDNAIWDLHLWDTNLSNYDLL</sequence>
<accession>A0A3R6FLU1</accession>
<dbReference type="EMBL" id="QSJN01000004">
    <property type="protein sequence ID" value="RHD75591.1"/>
    <property type="molecule type" value="Genomic_DNA"/>
</dbReference>
<proteinExistence type="predicted"/>
<dbReference type="Gene3D" id="3.40.630.30">
    <property type="match status" value="1"/>
</dbReference>
<keyword evidence="1" id="KW-0808">Transferase</keyword>